<protein>
    <submittedName>
        <fullName evidence="4">Uncharacterized protein</fullName>
    </submittedName>
</protein>
<evidence type="ECO:0000256" key="1">
    <source>
        <dbReference type="SAM" id="MobiDB-lite"/>
    </source>
</evidence>
<dbReference type="InterPro" id="IPR007889">
    <property type="entry name" value="HTH_Psq"/>
</dbReference>
<feature type="domain" description="Phosphoribosyltransferase" evidence="3">
    <location>
        <begin position="192"/>
        <end position="393"/>
    </location>
</feature>
<dbReference type="OrthoDB" id="127993at2759"/>
<reference evidence="5" key="1">
    <citation type="submission" date="2017-03" db="EMBL/GenBank/DDBJ databases">
        <title>Phytopthora megakarya and P. palmivora, two closely related causual agents of cacao black pod achieved similar genome size and gene model numbers by different mechanisms.</title>
        <authorList>
            <person name="Ali S."/>
            <person name="Shao J."/>
            <person name="Larry D.J."/>
            <person name="Kronmiller B."/>
            <person name="Shen D."/>
            <person name="Strem M.D."/>
            <person name="Melnick R.L."/>
            <person name="Guiltinan M.J."/>
            <person name="Tyler B.M."/>
            <person name="Meinhardt L.W."/>
            <person name="Bailey B.A."/>
        </authorList>
    </citation>
    <scope>NUCLEOTIDE SEQUENCE [LARGE SCALE GENOMIC DNA]</scope>
    <source>
        <strain evidence="5">zdho120</strain>
    </source>
</reference>
<accession>A0A225X0K8</accession>
<dbReference type="InterPro" id="IPR009057">
    <property type="entry name" value="Homeodomain-like_sf"/>
</dbReference>
<evidence type="ECO:0000259" key="2">
    <source>
        <dbReference type="Pfam" id="PF04218"/>
    </source>
</evidence>
<dbReference type="Gene3D" id="1.10.10.60">
    <property type="entry name" value="Homeodomain-like"/>
    <property type="match status" value="1"/>
</dbReference>
<comment type="caution">
    <text evidence="4">The sequence shown here is derived from an EMBL/GenBank/DDBJ whole genome shotgun (WGS) entry which is preliminary data.</text>
</comment>
<dbReference type="AlphaFoldDB" id="A0A225X0K8"/>
<gene>
    <name evidence="4" type="ORF">PHMEG_0001438</name>
</gene>
<dbReference type="GO" id="GO:0003677">
    <property type="term" value="F:DNA binding"/>
    <property type="evidence" value="ECO:0007669"/>
    <property type="project" value="InterPro"/>
</dbReference>
<dbReference type="Gene3D" id="3.40.50.2020">
    <property type="match status" value="1"/>
</dbReference>
<feature type="region of interest" description="Disordered" evidence="1">
    <location>
        <begin position="18"/>
        <end position="39"/>
    </location>
</feature>
<dbReference type="CDD" id="cd06223">
    <property type="entry name" value="PRTases_typeI"/>
    <property type="match status" value="1"/>
</dbReference>
<dbReference type="Proteomes" id="UP000198211">
    <property type="component" value="Unassembled WGS sequence"/>
</dbReference>
<dbReference type="InterPro" id="IPR029057">
    <property type="entry name" value="PRTase-like"/>
</dbReference>
<sequence length="400" mass="44795">MRAALFAWLNRFQADQPQREGQTICPNRPNQCPSSTQDSGVKITLQFGTPQRKRTSRYLCERDRWEIIRRIDDGEQQATLAKEFDVSRAAVCNLYKNRSRVLNRGVSDMKATHPKKPRKRSTNVSTIASMPRSSVVVPMSSSPDISSNSNEAEEHTDDVTMETSYSPMEDGKSEESRPFLVHEASAHSHPCRNLVAALRDENISTTLFRQRTTRLARLLIEEALACLPHNSEDVRNQYGDICSVKKTLEEHDICGVSMEGRGSVLLQAFSDISPASIAGIVSVYFENNSDGKAIPHVKSHLPVVHHGQVVVLLDIECTTGNEACAVLHHIVNDKQIAADKIYYVTILSSFESLLKLSKTFPGISLITAQMDTVLDQHERIRPGFGNFKQRYWEAKASPFV</sequence>
<feature type="region of interest" description="Disordered" evidence="1">
    <location>
        <begin position="105"/>
        <end position="177"/>
    </location>
</feature>
<dbReference type="SUPFAM" id="SSF53271">
    <property type="entry name" value="PRTase-like"/>
    <property type="match status" value="1"/>
</dbReference>
<organism evidence="4 5">
    <name type="scientific">Phytophthora megakarya</name>
    <dbReference type="NCBI Taxonomy" id="4795"/>
    <lineage>
        <taxon>Eukaryota</taxon>
        <taxon>Sar</taxon>
        <taxon>Stramenopiles</taxon>
        <taxon>Oomycota</taxon>
        <taxon>Peronosporomycetes</taxon>
        <taxon>Peronosporales</taxon>
        <taxon>Peronosporaceae</taxon>
        <taxon>Phytophthora</taxon>
    </lineage>
</organism>
<dbReference type="EMBL" id="NBNE01000051">
    <property type="protein sequence ID" value="OWZ23665.1"/>
    <property type="molecule type" value="Genomic_DNA"/>
</dbReference>
<feature type="domain" description="HTH psq-type" evidence="2">
    <location>
        <begin position="54"/>
        <end position="102"/>
    </location>
</feature>
<evidence type="ECO:0000313" key="5">
    <source>
        <dbReference type="Proteomes" id="UP000198211"/>
    </source>
</evidence>
<dbReference type="Pfam" id="PF04218">
    <property type="entry name" value="CENP-B_N"/>
    <property type="match status" value="1"/>
</dbReference>
<name>A0A225X0K8_9STRA</name>
<dbReference type="Pfam" id="PF14681">
    <property type="entry name" value="UPRTase"/>
    <property type="match status" value="1"/>
</dbReference>
<keyword evidence="5" id="KW-1185">Reference proteome</keyword>
<feature type="compositionally biased region" description="Basic residues" evidence="1">
    <location>
        <begin position="112"/>
        <end position="121"/>
    </location>
</feature>
<feature type="compositionally biased region" description="Low complexity" evidence="1">
    <location>
        <begin position="129"/>
        <end position="149"/>
    </location>
</feature>
<dbReference type="SUPFAM" id="SSF46689">
    <property type="entry name" value="Homeodomain-like"/>
    <property type="match status" value="1"/>
</dbReference>
<evidence type="ECO:0000259" key="3">
    <source>
        <dbReference type="Pfam" id="PF14681"/>
    </source>
</evidence>
<dbReference type="InterPro" id="IPR000836">
    <property type="entry name" value="PRTase_dom"/>
</dbReference>
<evidence type="ECO:0000313" key="4">
    <source>
        <dbReference type="EMBL" id="OWZ23665.1"/>
    </source>
</evidence>
<proteinExistence type="predicted"/>
<dbReference type="STRING" id="4795.A0A225X0K8"/>